<dbReference type="InterPro" id="IPR011990">
    <property type="entry name" value="TPR-like_helical_dom_sf"/>
</dbReference>
<dbReference type="AlphaFoldDB" id="A0A930HXB0"/>
<evidence type="ECO:0000256" key="2">
    <source>
        <dbReference type="ARBA" id="ARBA00006275"/>
    </source>
</evidence>
<evidence type="ECO:0000313" key="9">
    <source>
        <dbReference type="Proteomes" id="UP000757461"/>
    </source>
</evidence>
<evidence type="ECO:0000256" key="4">
    <source>
        <dbReference type="ARBA" id="ARBA00023136"/>
    </source>
</evidence>
<protein>
    <submittedName>
        <fullName evidence="8">RagB/SusD family nutrient uptake outer membrane protein</fullName>
    </submittedName>
</protein>
<name>A0A930HXB0_9BACT</name>
<gene>
    <name evidence="8" type="ORF">HXN33_00085</name>
</gene>
<accession>A0A930HXB0</accession>
<keyword evidence="4" id="KW-0472">Membrane</keyword>
<comment type="subcellular location">
    <subcellularLocation>
        <location evidence="1">Cell outer membrane</location>
    </subcellularLocation>
</comment>
<evidence type="ECO:0000256" key="5">
    <source>
        <dbReference type="ARBA" id="ARBA00023237"/>
    </source>
</evidence>
<evidence type="ECO:0000313" key="8">
    <source>
        <dbReference type="EMBL" id="MBF1413950.1"/>
    </source>
</evidence>
<proteinExistence type="inferred from homology"/>
<dbReference type="RefSeq" id="WP_278545086.1">
    <property type="nucleotide sequence ID" value="NZ_CAKAQX010000005.1"/>
</dbReference>
<dbReference type="Pfam" id="PF14322">
    <property type="entry name" value="SusD-like_3"/>
    <property type="match status" value="1"/>
</dbReference>
<dbReference type="InterPro" id="IPR012944">
    <property type="entry name" value="SusD_RagB_dom"/>
</dbReference>
<evidence type="ECO:0000259" key="7">
    <source>
        <dbReference type="Pfam" id="PF14322"/>
    </source>
</evidence>
<evidence type="ECO:0000256" key="1">
    <source>
        <dbReference type="ARBA" id="ARBA00004442"/>
    </source>
</evidence>
<dbReference type="PROSITE" id="PS51257">
    <property type="entry name" value="PROKAR_LIPOPROTEIN"/>
    <property type="match status" value="1"/>
</dbReference>
<dbReference type="Proteomes" id="UP000757461">
    <property type="component" value="Unassembled WGS sequence"/>
</dbReference>
<evidence type="ECO:0000256" key="3">
    <source>
        <dbReference type="ARBA" id="ARBA00022729"/>
    </source>
</evidence>
<comment type="caution">
    <text evidence="8">The sequence shown here is derived from an EMBL/GenBank/DDBJ whole genome shotgun (WGS) entry which is preliminary data.</text>
</comment>
<dbReference type="GO" id="GO:0009279">
    <property type="term" value="C:cell outer membrane"/>
    <property type="evidence" value="ECO:0007669"/>
    <property type="project" value="UniProtKB-SubCell"/>
</dbReference>
<reference evidence="8" key="1">
    <citation type="submission" date="2020-04" db="EMBL/GenBank/DDBJ databases">
        <title>Deep metagenomics examines the oral microbiome during advanced dental caries in children, revealing novel taxa and co-occurrences with host molecules.</title>
        <authorList>
            <person name="Baker J.L."/>
            <person name="Morton J.T."/>
            <person name="Dinis M."/>
            <person name="Alvarez R."/>
            <person name="Tran N.C."/>
            <person name="Knight R."/>
            <person name="Edlund A."/>
        </authorList>
    </citation>
    <scope>NUCLEOTIDE SEQUENCE</scope>
    <source>
        <strain evidence="8">JCVI_25_bin.9</strain>
    </source>
</reference>
<dbReference type="EMBL" id="JABZSQ010000001">
    <property type="protein sequence ID" value="MBF1413950.1"/>
    <property type="molecule type" value="Genomic_DNA"/>
</dbReference>
<dbReference type="Gene3D" id="1.25.40.390">
    <property type="match status" value="1"/>
</dbReference>
<dbReference type="SUPFAM" id="SSF48452">
    <property type="entry name" value="TPR-like"/>
    <property type="match status" value="1"/>
</dbReference>
<feature type="domain" description="SusD-like N-terminal" evidence="7">
    <location>
        <begin position="74"/>
        <end position="241"/>
    </location>
</feature>
<evidence type="ECO:0000259" key="6">
    <source>
        <dbReference type="Pfam" id="PF07980"/>
    </source>
</evidence>
<feature type="domain" description="RagB/SusD" evidence="6">
    <location>
        <begin position="370"/>
        <end position="464"/>
    </location>
</feature>
<dbReference type="InterPro" id="IPR033985">
    <property type="entry name" value="SusD-like_N"/>
</dbReference>
<keyword evidence="3" id="KW-0732">Signal</keyword>
<dbReference type="Pfam" id="PF07980">
    <property type="entry name" value="SusD_RagB"/>
    <property type="match status" value="1"/>
</dbReference>
<sequence length="487" mass="56228">MNKIAKYIGISIAFTLLTSCNDFLDVQPKGQLTEGEMLEDITGFEDAMFGVYGKLATSNLYGENLSWGLVDKLGQQFGYDNPQDVSYYLNRYQYTNQQARLMTDAVWSNMYNNIANVNNIIAHIDGISEAAQERKLIKGEAYGLRAFMHFDLARLYCIDYRRSNDNTLGLPYSFDFNLKNRQRYNLYDTFTLILRDLNKADSLLSDDNDVTYDNTFQRDYHKGRVILFNKYAVKATKARVYYAMGKYTEAAQNAREVINATQNFKLNTSTTIDSVMRFPASKEMIFGVYAADRSTSIRTTFLRSTGQGNFTEGRRDTRSLYETDRFTALSSDLRYNAFYRENASGASSSFNFIRLIQNDAEATRGVLKGFVLISLPEMYYILSESLYDTDKTEAINLLNQVRKSRGLGNVDAANVATRELFEQEMMRERMREFPGMGQTFYALKHYNRSFTDFRNIDTYQPSDAIFKLPWPDRENEYGDEKVYKLQN</sequence>
<organism evidence="8 9">
    <name type="scientific">Prevotella histicola</name>
    <dbReference type="NCBI Taxonomy" id="470565"/>
    <lineage>
        <taxon>Bacteria</taxon>
        <taxon>Pseudomonadati</taxon>
        <taxon>Bacteroidota</taxon>
        <taxon>Bacteroidia</taxon>
        <taxon>Bacteroidales</taxon>
        <taxon>Prevotellaceae</taxon>
        <taxon>Prevotella</taxon>
    </lineage>
</organism>
<keyword evidence="5" id="KW-0998">Cell outer membrane</keyword>
<comment type="similarity">
    <text evidence="2">Belongs to the SusD family.</text>
</comment>